<dbReference type="RefSeq" id="WP_045532364.1">
    <property type="nucleotide sequence ID" value="NZ_AP014568.1"/>
</dbReference>
<dbReference type="SUPFAM" id="SSF81301">
    <property type="entry name" value="Nucleotidyltransferase"/>
    <property type="match status" value="1"/>
</dbReference>
<dbReference type="Proteomes" id="UP000067461">
    <property type="component" value="Chromosome"/>
</dbReference>
<organism evidence="2 3">
    <name type="scientific">Serpentinimonas raichei</name>
    <dbReference type="NCBI Taxonomy" id="1458425"/>
    <lineage>
        <taxon>Bacteria</taxon>
        <taxon>Pseudomonadati</taxon>
        <taxon>Pseudomonadota</taxon>
        <taxon>Betaproteobacteria</taxon>
        <taxon>Burkholderiales</taxon>
        <taxon>Comamonadaceae</taxon>
        <taxon>Serpentinimonas</taxon>
    </lineage>
</organism>
<dbReference type="InterPro" id="IPR043519">
    <property type="entry name" value="NT_sf"/>
</dbReference>
<dbReference type="Pfam" id="PF01909">
    <property type="entry name" value="NTP_transf_2"/>
    <property type="match status" value="1"/>
</dbReference>
<dbReference type="CDD" id="cd05403">
    <property type="entry name" value="NT_KNTase_like"/>
    <property type="match status" value="1"/>
</dbReference>
<protein>
    <submittedName>
        <fullName evidence="2">Predicted nucleotidyltransferase</fullName>
    </submittedName>
</protein>
<dbReference type="InterPro" id="IPR002934">
    <property type="entry name" value="Polymerase_NTP_transf_dom"/>
</dbReference>
<gene>
    <name evidence="2" type="ORF">SRAA_1911</name>
</gene>
<name>A0A060NKC8_9BURK</name>
<feature type="domain" description="Polymerase nucleotidyl transferase" evidence="1">
    <location>
        <begin position="17"/>
        <end position="96"/>
    </location>
</feature>
<dbReference type="OrthoDB" id="9808659at2"/>
<accession>A0A060NKC8</accession>
<dbReference type="EMBL" id="AP014568">
    <property type="protein sequence ID" value="BAO81765.1"/>
    <property type="molecule type" value="Genomic_DNA"/>
</dbReference>
<dbReference type="KEGG" id="cbaa:SRAA_1911"/>
<evidence type="ECO:0000259" key="1">
    <source>
        <dbReference type="Pfam" id="PF01909"/>
    </source>
</evidence>
<dbReference type="AlphaFoldDB" id="A0A060NKC8"/>
<keyword evidence="2" id="KW-0808">Transferase</keyword>
<evidence type="ECO:0000313" key="3">
    <source>
        <dbReference type="Proteomes" id="UP000067461"/>
    </source>
</evidence>
<sequence>MPEQRTLHLPERYAAQVRALLQQHIPEAEVWAYGSRVRGDHYAASDLDLVVRFPSDSKPTPLRLSDVKEAFVESNLPLIVQLVAWSAIPESFREEILAGYVVLQRGQAQLKEIGHGVYEHHG</sequence>
<evidence type="ECO:0000313" key="2">
    <source>
        <dbReference type="EMBL" id="BAO81765.1"/>
    </source>
</evidence>
<proteinExistence type="predicted"/>
<dbReference type="Gene3D" id="3.30.460.10">
    <property type="entry name" value="Beta Polymerase, domain 2"/>
    <property type="match status" value="1"/>
</dbReference>
<dbReference type="STRING" id="1458425.SRAA_1911"/>
<keyword evidence="3" id="KW-1185">Reference proteome</keyword>
<reference evidence="2 3" key="1">
    <citation type="journal article" date="2014" name="Nat. Commun.">
        <title>Physiological and genomic features of highly alkaliphilic hydrogen-utilizing Betaproteobacteria from a continental serpentinizing site.</title>
        <authorList>
            <person name="Suzuki S."/>
            <person name="Kuenen J.G."/>
            <person name="Schipper K."/>
            <person name="van der Velde S."/>
            <person name="Ishii S."/>
            <person name="Wu A."/>
            <person name="Sorokin D.Y."/>
            <person name="Tenney A."/>
            <person name="Meng X.Y."/>
            <person name="Morrill P.L."/>
            <person name="Kamagata Y."/>
            <person name="Muyzer G."/>
            <person name="Nealson K.H."/>
        </authorList>
    </citation>
    <scope>NUCLEOTIDE SEQUENCE [LARGE SCALE GENOMIC DNA]</scope>
    <source>
        <strain evidence="2 3">A1</strain>
    </source>
</reference>
<dbReference type="GO" id="GO:0016779">
    <property type="term" value="F:nucleotidyltransferase activity"/>
    <property type="evidence" value="ECO:0007669"/>
    <property type="project" value="InterPro"/>
</dbReference>
<dbReference type="HOGENOM" id="CLU_130257_5_2_4"/>